<accession>A0AAU7TVU2</accession>
<dbReference type="Gene3D" id="1.10.10.10">
    <property type="entry name" value="Winged helix-like DNA-binding domain superfamily/Winged helix DNA-binding domain"/>
    <property type="match status" value="1"/>
</dbReference>
<organism evidence="1">
    <name type="scientific">Pantoea sp. BJ2</name>
    <dbReference type="NCBI Taxonomy" id="3141322"/>
    <lineage>
        <taxon>Bacteria</taxon>
        <taxon>Pseudomonadati</taxon>
        <taxon>Pseudomonadota</taxon>
        <taxon>Gammaproteobacteria</taxon>
        <taxon>Enterobacterales</taxon>
        <taxon>Erwiniaceae</taxon>
        <taxon>Pantoea</taxon>
    </lineage>
</organism>
<dbReference type="EMBL" id="CP158292">
    <property type="protein sequence ID" value="XBV44918.1"/>
    <property type="molecule type" value="Genomic_DNA"/>
</dbReference>
<dbReference type="SUPFAM" id="SSF46785">
    <property type="entry name" value="Winged helix' DNA-binding domain"/>
    <property type="match status" value="1"/>
</dbReference>
<dbReference type="GO" id="GO:0006355">
    <property type="term" value="P:regulation of DNA-templated transcription"/>
    <property type="evidence" value="ECO:0007669"/>
    <property type="project" value="UniProtKB-ARBA"/>
</dbReference>
<dbReference type="RefSeq" id="WP_101763763.1">
    <property type="nucleotide sequence ID" value="NZ_CP158292.1"/>
</dbReference>
<protein>
    <submittedName>
        <fullName evidence="1">MarR family transcriptional regulator</fullName>
    </submittedName>
</protein>
<dbReference type="CDD" id="cd00090">
    <property type="entry name" value="HTH_ARSR"/>
    <property type="match status" value="1"/>
</dbReference>
<dbReference type="InterPro" id="IPR036390">
    <property type="entry name" value="WH_DNA-bd_sf"/>
</dbReference>
<sequence>MKALIGIISPENMRNRIMSIASGQYKPEADEPKVWFASVNAIAQVLSNENILLLKLMHERKPQTVTELAELSGRRVSNLSATLKTLEGHGFVSLKKIGKKKIPTALFTEFDIRVTSELIAKPEAA</sequence>
<name>A0AAU7TVU2_9GAMM</name>
<proteinExistence type="predicted"/>
<dbReference type="Pfam" id="PF25212">
    <property type="entry name" value="HVO_A0114"/>
    <property type="match status" value="1"/>
</dbReference>
<evidence type="ECO:0000313" key="1">
    <source>
        <dbReference type="EMBL" id="XBV44918.1"/>
    </source>
</evidence>
<dbReference type="AlphaFoldDB" id="A0AAU7TVU2"/>
<reference evidence="1" key="1">
    <citation type="submission" date="2024-06" db="EMBL/GenBank/DDBJ databases">
        <title>Multiomics insights into the TNT degradation mechanism by Pantoea sp. BJ2 isolated from an ammunition destruction site.</title>
        <authorList>
            <person name="Luo J."/>
        </authorList>
    </citation>
    <scope>NUCLEOTIDE SEQUENCE</scope>
    <source>
        <strain evidence="1">BJ2</strain>
    </source>
</reference>
<dbReference type="InterPro" id="IPR036388">
    <property type="entry name" value="WH-like_DNA-bd_sf"/>
</dbReference>
<dbReference type="InterPro" id="IPR011991">
    <property type="entry name" value="ArsR-like_HTH"/>
</dbReference>
<gene>
    <name evidence="1" type="ORF">AAF463_00850</name>
</gene>